<proteinExistence type="predicted"/>
<dbReference type="AlphaFoldDB" id="A0A8H9L9P2"/>
<comment type="caution">
    <text evidence="1">The sequence shown here is derived from an EMBL/GenBank/DDBJ whole genome shotgun (WGS) entry which is preliminary data.</text>
</comment>
<dbReference type="EMBL" id="BMMN01000001">
    <property type="protein sequence ID" value="GGO02166.1"/>
    <property type="molecule type" value="Genomic_DNA"/>
</dbReference>
<evidence type="ECO:0000313" key="1">
    <source>
        <dbReference type="EMBL" id="GGO02166.1"/>
    </source>
</evidence>
<dbReference type="Proteomes" id="UP000653480">
    <property type="component" value="Unassembled WGS sequence"/>
</dbReference>
<protein>
    <submittedName>
        <fullName evidence="1">Uncharacterized protein</fullName>
    </submittedName>
</protein>
<name>A0A8H9L9P2_9ACTN</name>
<accession>A0A8H9L9P2</accession>
<keyword evidence="2" id="KW-1185">Reference proteome</keyword>
<reference evidence="1" key="2">
    <citation type="submission" date="2020-09" db="EMBL/GenBank/DDBJ databases">
        <authorList>
            <person name="Sun Q."/>
            <person name="Zhou Y."/>
        </authorList>
    </citation>
    <scope>NUCLEOTIDE SEQUENCE</scope>
    <source>
        <strain evidence="1">CGMCC 4.7138</strain>
    </source>
</reference>
<gene>
    <name evidence="1" type="ORF">GCM10011574_10800</name>
</gene>
<evidence type="ECO:0000313" key="2">
    <source>
        <dbReference type="Proteomes" id="UP000653480"/>
    </source>
</evidence>
<sequence>MSDRPAERVPAGDVEFTPQRDHDGRLVIAHSNLELLRCHIRAFIHIYRAYCLERRYPAECQVSVMRDGRWHAGPSGNPTCMPDCGKQVKKSGFVAIFDSVSRTFRNQGRTPVP</sequence>
<organism evidence="1 2">
    <name type="scientific">Microbispora bryophytorum</name>
    <dbReference type="NCBI Taxonomy" id="1460882"/>
    <lineage>
        <taxon>Bacteria</taxon>
        <taxon>Bacillati</taxon>
        <taxon>Actinomycetota</taxon>
        <taxon>Actinomycetes</taxon>
        <taxon>Streptosporangiales</taxon>
        <taxon>Streptosporangiaceae</taxon>
        <taxon>Microbispora</taxon>
    </lineage>
</organism>
<reference evidence="1" key="1">
    <citation type="journal article" date="2014" name="Int. J. Syst. Evol. Microbiol.">
        <title>Complete genome sequence of Corynebacterium casei LMG S-19264T (=DSM 44701T), isolated from a smear-ripened cheese.</title>
        <authorList>
            <consortium name="US DOE Joint Genome Institute (JGI-PGF)"/>
            <person name="Walter F."/>
            <person name="Albersmeier A."/>
            <person name="Kalinowski J."/>
            <person name="Ruckert C."/>
        </authorList>
    </citation>
    <scope>NUCLEOTIDE SEQUENCE</scope>
    <source>
        <strain evidence="1">CGMCC 4.7138</strain>
    </source>
</reference>